<reference evidence="1 2" key="1">
    <citation type="submission" date="2019-10" db="EMBL/GenBank/DDBJ databases">
        <title>Draft genome sequence of Marinobacter hydrocarbonoclasticus NCT7M from the microbiome of the marine copepod.</title>
        <authorList>
            <person name="Nuttall R."/>
            <person name="Sharma G."/>
            <person name="Moisander P."/>
        </authorList>
    </citation>
    <scope>NUCLEOTIDE SEQUENCE [LARGE SCALE GENOMIC DNA]</scope>
    <source>
        <strain evidence="1 2">NCT7M</strain>
    </source>
</reference>
<proteinExistence type="predicted"/>
<dbReference type="AlphaFoldDB" id="A0A833N9B1"/>
<sequence length="114" mass="12698">MGLPKTAPYGTSMWRFCSAIHGSANFWKAHPDTSPEPLGQLSKQRLNLAPVVAVCRLGFQKGRSMAVGTSFQKFAEPWMAEHKRPWRARALFGKTFPPSCSPLTRRLHDANSTV</sequence>
<protein>
    <submittedName>
        <fullName evidence="1">Uncharacterized protein</fullName>
    </submittedName>
</protein>
<evidence type="ECO:0000313" key="2">
    <source>
        <dbReference type="Proteomes" id="UP000469950"/>
    </source>
</evidence>
<comment type="caution">
    <text evidence="1">The sequence shown here is derived from an EMBL/GenBank/DDBJ whole genome shotgun (WGS) entry which is preliminary data.</text>
</comment>
<name>A0A833N9B1_MARNT</name>
<dbReference type="Proteomes" id="UP000469950">
    <property type="component" value="Unassembled WGS sequence"/>
</dbReference>
<dbReference type="EMBL" id="WBMP01000004">
    <property type="protein sequence ID" value="KAE8546486.1"/>
    <property type="molecule type" value="Genomic_DNA"/>
</dbReference>
<evidence type="ECO:0000313" key="1">
    <source>
        <dbReference type="EMBL" id="KAE8546486.1"/>
    </source>
</evidence>
<accession>A0A833N9B1</accession>
<gene>
    <name evidence="1" type="ORF">F6453_1228</name>
</gene>
<organism evidence="1 2">
    <name type="scientific">Marinobacter nauticus</name>
    <name type="common">Marinobacter hydrocarbonoclasticus</name>
    <name type="synonym">Marinobacter aquaeolei</name>
    <dbReference type="NCBI Taxonomy" id="2743"/>
    <lineage>
        <taxon>Bacteria</taxon>
        <taxon>Pseudomonadati</taxon>
        <taxon>Pseudomonadota</taxon>
        <taxon>Gammaproteobacteria</taxon>
        <taxon>Pseudomonadales</taxon>
        <taxon>Marinobacteraceae</taxon>
        <taxon>Marinobacter</taxon>
    </lineage>
</organism>